<feature type="region of interest" description="Disordered" evidence="2">
    <location>
        <begin position="1"/>
        <end position="69"/>
    </location>
</feature>
<feature type="compositionally biased region" description="Polar residues" evidence="2">
    <location>
        <begin position="871"/>
        <end position="881"/>
    </location>
</feature>
<evidence type="ECO:0000256" key="1">
    <source>
        <dbReference type="ARBA" id="ARBA00022553"/>
    </source>
</evidence>
<evidence type="ECO:0000313" key="5">
    <source>
        <dbReference type="Proteomes" id="UP001152049"/>
    </source>
</evidence>
<comment type="caution">
    <text evidence="4">The sequence shown here is derived from an EMBL/GenBank/DDBJ whole genome shotgun (WGS) entry which is preliminary data.</text>
</comment>
<feature type="domain" description="PH" evidence="3">
    <location>
        <begin position="447"/>
        <end position="550"/>
    </location>
</feature>
<accession>A0A9W8RV26</accession>
<dbReference type="InterPro" id="IPR046869">
    <property type="entry name" value="SLM1/RGC1-like_PH"/>
</dbReference>
<keyword evidence="5" id="KW-1185">Reference proteome</keyword>
<dbReference type="InterPro" id="IPR043453">
    <property type="entry name" value="Slm1_PH"/>
</dbReference>
<evidence type="ECO:0000259" key="3">
    <source>
        <dbReference type="PROSITE" id="PS50003"/>
    </source>
</evidence>
<dbReference type="OrthoDB" id="5598057at2759"/>
<keyword evidence="1" id="KW-0597">Phosphoprotein</keyword>
<feature type="compositionally biased region" description="Polar residues" evidence="2">
    <location>
        <begin position="621"/>
        <end position="643"/>
    </location>
</feature>
<dbReference type="PANTHER" id="PTHR31941">
    <property type="entry name" value="CYTOSKELETAL SIGNALING PROTEIN SLM1"/>
    <property type="match status" value="1"/>
</dbReference>
<feature type="region of interest" description="Disordered" evidence="2">
    <location>
        <begin position="552"/>
        <end position="665"/>
    </location>
</feature>
<feature type="compositionally biased region" description="Low complexity" evidence="2">
    <location>
        <begin position="1"/>
        <end position="19"/>
    </location>
</feature>
<feature type="region of interest" description="Disordered" evidence="2">
    <location>
        <begin position="721"/>
        <end position="745"/>
    </location>
</feature>
<feature type="compositionally biased region" description="Acidic residues" evidence="2">
    <location>
        <begin position="580"/>
        <end position="589"/>
    </location>
</feature>
<organism evidence="4 5">
    <name type="scientific">Fusarium torreyae</name>
    <dbReference type="NCBI Taxonomy" id="1237075"/>
    <lineage>
        <taxon>Eukaryota</taxon>
        <taxon>Fungi</taxon>
        <taxon>Dikarya</taxon>
        <taxon>Ascomycota</taxon>
        <taxon>Pezizomycotina</taxon>
        <taxon>Sordariomycetes</taxon>
        <taxon>Hypocreomycetidae</taxon>
        <taxon>Hypocreales</taxon>
        <taxon>Nectriaceae</taxon>
        <taxon>Fusarium</taxon>
    </lineage>
</organism>
<dbReference type="SUPFAM" id="SSF103657">
    <property type="entry name" value="BAR/IMD domain-like"/>
    <property type="match status" value="1"/>
</dbReference>
<dbReference type="AlphaFoldDB" id="A0A9W8RV26"/>
<dbReference type="Gene3D" id="2.30.29.30">
    <property type="entry name" value="Pleckstrin-homology domain (PH domain)/Phosphotyrosine-binding domain (PTB)"/>
    <property type="match status" value="1"/>
</dbReference>
<evidence type="ECO:0000256" key="2">
    <source>
        <dbReference type="SAM" id="MobiDB-lite"/>
    </source>
</evidence>
<dbReference type="InterPro" id="IPR046868">
    <property type="entry name" value="BAR_4"/>
</dbReference>
<dbReference type="CDD" id="cd13311">
    <property type="entry name" value="PH_Slm1"/>
    <property type="match status" value="1"/>
</dbReference>
<dbReference type="Pfam" id="PF20399">
    <property type="entry name" value="PH_20"/>
    <property type="match status" value="1"/>
</dbReference>
<proteinExistence type="predicted"/>
<protein>
    <submittedName>
        <fullName evidence="4">Phosphatidylinositol 4,5-bisphosphate-binding protein</fullName>
    </submittedName>
</protein>
<feature type="compositionally biased region" description="Polar residues" evidence="2">
    <location>
        <begin position="906"/>
        <end position="919"/>
    </location>
</feature>
<dbReference type="EMBL" id="JAOQAZ010000021">
    <property type="protein sequence ID" value="KAJ4255027.1"/>
    <property type="molecule type" value="Genomic_DNA"/>
</dbReference>
<dbReference type="InterPro" id="IPR011993">
    <property type="entry name" value="PH-like_dom_sf"/>
</dbReference>
<dbReference type="SMART" id="SM00233">
    <property type="entry name" value="PH"/>
    <property type="match status" value="1"/>
</dbReference>
<feature type="compositionally biased region" description="Basic and acidic residues" evidence="2">
    <location>
        <begin position="785"/>
        <end position="801"/>
    </location>
</feature>
<gene>
    <name evidence="4" type="primary">SLM2</name>
    <name evidence="4" type="ORF">NW762_009831</name>
</gene>
<dbReference type="Gene3D" id="1.20.1270.60">
    <property type="entry name" value="Arfaptin homology (AH) domain/BAR domain"/>
    <property type="match status" value="1"/>
</dbReference>
<evidence type="ECO:0000313" key="4">
    <source>
        <dbReference type="EMBL" id="KAJ4255027.1"/>
    </source>
</evidence>
<feature type="compositionally biased region" description="Polar residues" evidence="2">
    <location>
        <begin position="811"/>
        <end position="839"/>
    </location>
</feature>
<dbReference type="PROSITE" id="PS50003">
    <property type="entry name" value="PH_DOMAIN"/>
    <property type="match status" value="1"/>
</dbReference>
<dbReference type="InterPro" id="IPR027267">
    <property type="entry name" value="AH/BAR_dom_sf"/>
</dbReference>
<dbReference type="PANTHER" id="PTHR31941:SF16">
    <property type="entry name" value="PHOSPHATIDYLINOSITOL 4,5-BISPHOSPHATE-BINDING PROTEIN SLM1-RELATED"/>
    <property type="match status" value="1"/>
</dbReference>
<feature type="region of interest" description="Disordered" evidence="2">
    <location>
        <begin position="762"/>
        <end position="932"/>
    </location>
</feature>
<feature type="region of interest" description="Disordered" evidence="2">
    <location>
        <begin position="116"/>
        <end position="186"/>
    </location>
</feature>
<dbReference type="SUPFAM" id="SSF50729">
    <property type="entry name" value="PH domain-like"/>
    <property type="match status" value="1"/>
</dbReference>
<feature type="compositionally biased region" description="Polar residues" evidence="2">
    <location>
        <begin position="848"/>
        <end position="857"/>
    </location>
</feature>
<reference evidence="4" key="1">
    <citation type="submission" date="2022-09" db="EMBL/GenBank/DDBJ databases">
        <title>Fusarium specimens isolated from Avocado Roots.</title>
        <authorList>
            <person name="Stajich J."/>
            <person name="Roper C."/>
            <person name="Heimlech-Rivalta G."/>
        </authorList>
    </citation>
    <scope>NUCLEOTIDE SEQUENCE</scope>
    <source>
        <strain evidence="4">CF00136</strain>
    </source>
</reference>
<dbReference type="InterPro" id="IPR001849">
    <property type="entry name" value="PH_domain"/>
</dbReference>
<feature type="compositionally biased region" description="Polar residues" evidence="2">
    <location>
        <begin position="31"/>
        <end position="40"/>
    </location>
</feature>
<dbReference type="Pfam" id="PF20400">
    <property type="entry name" value="BAR_4"/>
    <property type="match status" value="1"/>
</dbReference>
<feature type="compositionally biased region" description="Basic residues" evidence="2">
    <location>
        <begin position="562"/>
        <end position="572"/>
    </location>
</feature>
<feature type="compositionally biased region" description="Low complexity" evidence="2">
    <location>
        <begin position="41"/>
        <end position="50"/>
    </location>
</feature>
<dbReference type="Proteomes" id="UP001152049">
    <property type="component" value="Unassembled WGS sequence"/>
</dbReference>
<name>A0A9W8RV26_9HYPO</name>
<feature type="compositionally biased region" description="Low complexity" evidence="2">
    <location>
        <begin position="723"/>
        <end position="745"/>
    </location>
</feature>
<sequence>MDLPPSHSQSQSSSFPQHPTYSYSYGRDSSPESSSASHQRATAANTAANAYSQSHPRYDDDYHLSNSIHAPQPLSQQAGRFTEEWGAAQRGPSVLLDYPSNGANMQRSNSVHSFITGDDQQLPARQNTLKKKNSVRRNGSLKRSGSRRSMRAGSVKSLALQSSSDPDEAHSAFHCPVPTSGNPTDTLSNRFQNWRKVLKDLIAYFREIQTHYEHRSKSLLKLANVSNNITTPPGFLQSAGIDDALQFLRVYNKNAILEANKAKDIEEDVILALTGLRSDLQQKIKEIKNLSGDFKNSVDKEMDHTRKAVKTLSDVLGRNELDESSTTGKQDPYLLRLAVDRQVERQLDEENYLHQAYLNLENSGRELEAIVVGEIQKAYNAYAGILKREADNSYSLVGELRDGPIAMPKDHEWMHFVTHDDKFVDPTIPLRTADQIHYPGQDHEAAQEIRAGLLERKSKYLKSYTAGWYVLSATHLHEFKTADKAQAPIMSLYLPEQKVGSHSNEGGSSNKFILKGRQTGGMHRGHTWVFRAESHDTMMAWYEDIKALTEKTPEERSQFVRSHSRSLSRSSRRSVSSDGLVDEEDEEPFTADTESFTNPGPRQHDTTPRRSQAGGRFPSDIQVNAQRGLQAPHSPSSISSGFQDNKDPVVSPIVTGGLSGPAAGESEQIRDNHLGYGAVHQTPMDEMPSHAAIASQKAHYDGVNPYTSEPVHQTPVEQAPYHEQQQQYLSQFEPQQQQQQPVQLSDYVDQHRDQTFVPVVIPQGKDERDGNFATSEQPQQQQQQHYDEQPHNHSMEPRDEPYGGYTIGGNDLQTSSYQQTSYDPQASYGQQSSYEQQPNWDGHANGGTKVNNYTMTTVGEGFPRLDGSATAEPQPTRQAESVYTERDSVLLQSDDEDGTPVPIRPSGNNRTESHNTISNLHIPGGYPKSTQA</sequence>